<sequence>MRDTTGGISADFLHIAARQNKSGTVSREKRDCADNPLDKLPTKRRKPLKPGGLSERAWSARNMLTDVNKRVRTRGWRCVSPIHGHSDSNL</sequence>
<feature type="compositionally biased region" description="Basic and acidic residues" evidence="1">
    <location>
        <begin position="26"/>
        <end position="41"/>
    </location>
</feature>
<keyword evidence="3" id="KW-1185">Reference proteome</keyword>
<dbReference type="Proteomes" id="UP000593880">
    <property type="component" value="Chromosome"/>
</dbReference>
<evidence type="ECO:0000313" key="2">
    <source>
        <dbReference type="EMBL" id="QOZ57482.1"/>
    </source>
</evidence>
<evidence type="ECO:0000313" key="3">
    <source>
        <dbReference type="Proteomes" id="UP000593880"/>
    </source>
</evidence>
<protein>
    <submittedName>
        <fullName evidence="2">Uncharacterized protein</fullName>
    </submittedName>
</protein>
<dbReference type="EMBL" id="CP030057">
    <property type="protein sequence ID" value="QOZ57482.1"/>
    <property type="molecule type" value="Genomic_DNA"/>
</dbReference>
<reference evidence="2 3" key="1">
    <citation type="submission" date="2018-06" db="EMBL/GenBank/DDBJ databases">
        <title>Comparative genomics of rhizobia nodulating Arachis hypogaea in China.</title>
        <authorList>
            <person name="Li Y."/>
        </authorList>
    </citation>
    <scope>NUCLEOTIDE SEQUENCE [LARGE SCALE GENOMIC DNA]</scope>
    <source>
        <strain evidence="2 3">CCBAU 51658</strain>
    </source>
</reference>
<feature type="region of interest" description="Disordered" evidence="1">
    <location>
        <begin position="1"/>
        <end position="57"/>
    </location>
</feature>
<organism evidence="2 3">
    <name type="scientific">Bradyrhizobium guangdongense</name>
    <dbReference type="NCBI Taxonomy" id="1325090"/>
    <lineage>
        <taxon>Bacteria</taxon>
        <taxon>Pseudomonadati</taxon>
        <taxon>Pseudomonadota</taxon>
        <taxon>Alphaproteobacteria</taxon>
        <taxon>Hyphomicrobiales</taxon>
        <taxon>Nitrobacteraceae</taxon>
        <taxon>Bradyrhizobium</taxon>
    </lineage>
</organism>
<proteinExistence type="predicted"/>
<accession>A0ABX6U807</accession>
<gene>
    <name evidence="2" type="ORF">XH86_01060</name>
</gene>
<name>A0ABX6U807_9BRAD</name>
<evidence type="ECO:0000256" key="1">
    <source>
        <dbReference type="SAM" id="MobiDB-lite"/>
    </source>
</evidence>